<dbReference type="Proteomes" id="UP001195483">
    <property type="component" value="Unassembled WGS sequence"/>
</dbReference>
<gene>
    <name evidence="4" type="ORF">CHS0354_039997</name>
</gene>
<evidence type="ECO:0000259" key="3">
    <source>
        <dbReference type="Pfam" id="PF07051"/>
    </source>
</evidence>
<reference evidence="4" key="1">
    <citation type="journal article" date="2021" name="Genome Biol. Evol.">
        <title>A High-Quality Reference Genome for a Parasitic Bivalve with Doubly Uniparental Inheritance (Bivalvia: Unionida).</title>
        <authorList>
            <person name="Smith C.H."/>
        </authorList>
    </citation>
    <scope>NUCLEOTIDE SEQUENCE</scope>
    <source>
        <strain evidence="4">CHS0354</strain>
    </source>
</reference>
<feature type="domain" description="OCIA" evidence="3">
    <location>
        <begin position="22"/>
        <end position="98"/>
    </location>
</feature>
<dbReference type="GO" id="GO:0005768">
    <property type="term" value="C:endosome"/>
    <property type="evidence" value="ECO:0007669"/>
    <property type="project" value="TreeGrafter"/>
</dbReference>
<name>A0AAE0S0H0_9BIVA</name>
<reference evidence="4" key="2">
    <citation type="journal article" date="2021" name="Genome Biol. Evol.">
        <title>Developing a high-quality reference genome for a parasitic bivalve with doubly uniparental inheritance (Bivalvia: Unionida).</title>
        <authorList>
            <person name="Smith C.H."/>
        </authorList>
    </citation>
    <scope>NUCLEOTIDE SEQUENCE</scope>
    <source>
        <strain evidence="4">CHS0354</strain>
        <tissue evidence="4">Mantle</tissue>
    </source>
</reference>
<evidence type="ECO:0000313" key="5">
    <source>
        <dbReference type="Proteomes" id="UP001195483"/>
    </source>
</evidence>
<dbReference type="EMBL" id="JAEAOA010002327">
    <property type="protein sequence ID" value="KAK3582848.1"/>
    <property type="molecule type" value="Genomic_DNA"/>
</dbReference>
<feature type="transmembrane region" description="Helical" evidence="2">
    <location>
        <begin position="38"/>
        <end position="57"/>
    </location>
</feature>
<feature type="region of interest" description="Disordered" evidence="1">
    <location>
        <begin position="195"/>
        <end position="248"/>
    </location>
</feature>
<feature type="region of interest" description="Disordered" evidence="1">
    <location>
        <begin position="125"/>
        <end position="161"/>
    </location>
</feature>
<keyword evidence="5" id="KW-1185">Reference proteome</keyword>
<dbReference type="Pfam" id="PF07051">
    <property type="entry name" value="OCIA"/>
    <property type="match status" value="1"/>
</dbReference>
<sequence>MASVSTDPEAVEIQRSNTRQRLTEDEERVLKQCSKEAFWYRSLPLTAAFVSGTLWATRAGYLKPGGTRTAITGVGIFFCYIGGKFSYANQCRQKIQTLIPDSNLAEALREKLEDKSSHRNNEFVLEQSPSQFPPHVPTGQDLHRGEIHSGGQALGLDDSLRPTVDNNVMGISRREEKLKDDRVYTTYEELRKRNREDFRHRRSSLSSKPVDHLEDIQQPAKPPGQKESGFFDKNVTRKKNEYGDDWDD</sequence>
<evidence type="ECO:0000256" key="1">
    <source>
        <dbReference type="SAM" id="MobiDB-lite"/>
    </source>
</evidence>
<protein>
    <recommendedName>
        <fullName evidence="3">OCIA domain-containing protein</fullName>
    </recommendedName>
</protein>
<dbReference type="InterPro" id="IPR040187">
    <property type="entry name" value="OCAD1/2"/>
</dbReference>
<accession>A0AAE0S0H0</accession>
<keyword evidence="2" id="KW-1133">Transmembrane helix</keyword>
<reference evidence="4" key="3">
    <citation type="submission" date="2023-05" db="EMBL/GenBank/DDBJ databases">
        <authorList>
            <person name="Smith C.H."/>
        </authorList>
    </citation>
    <scope>NUCLEOTIDE SEQUENCE</scope>
    <source>
        <strain evidence="4">CHS0354</strain>
        <tissue evidence="4">Mantle</tissue>
    </source>
</reference>
<proteinExistence type="predicted"/>
<evidence type="ECO:0000256" key="2">
    <source>
        <dbReference type="SAM" id="Phobius"/>
    </source>
</evidence>
<organism evidence="4 5">
    <name type="scientific">Potamilus streckersoni</name>
    <dbReference type="NCBI Taxonomy" id="2493646"/>
    <lineage>
        <taxon>Eukaryota</taxon>
        <taxon>Metazoa</taxon>
        <taxon>Spiralia</taxon>
        <taxon>Lophotrochozoa</taxon>
        <taxon>Mollusca</taxon>
        <taxon>Bivalvia</taxon>
        <taxon>Autobranchia</taxon>
        <taxon>Heteroconchia</taxon>
        <taxon>Palaeoheterodonta</taxon>
        <taxon>Unionida</taxon>
        <taxon>Unionoidea</taxon>
        <taxon>Unionidae</taxon>
        <taxon>Ambleminae</taxon>
        <taxon>Lampsilini</taxon>
        <taxon>Potamilus</taxon>
    </lineage>
</organism>
<keyword evidence="2" id="KW-0812">Transmembrane</keyword>
<feature type="transmembrane region" description="Helical" evidence="2">
    <location>
        <begin position="69"/>
        <end position="87"/>
    </location>
</feature>
<comment type="caution">
    <text evidence="4">The sequence shown here is derived from an EMBL/GenBank/DDBJ whole genome shotgun (WGS) entry which is preliminary data.</text>
</comment>
<evidence type="ECO:0000313" key="4">
    <source>
        <dbReference type="EMBL" id="KAK3582848.1"/>
    </source>
</evidence>
<dbReference type="PANTHER" id="PTHR13336:SF3">
    <property type="entry name" value="OCIA DOMAIN-CONTAINING PROTEIN 1"/>
    <property type="match status" value="1"/>
</dbReference>
<dbReference type="PANTHER" id="PTHR13336">
    <property type="entry name" value="OVARIAN CARCINOMA IMMUNOREACTIVE ANTIGEN"/>
    <property type="match status" value="1"/>
</dbReference>
<dbReference type="AlphaFoldDB" id="A0AAE0S0H0"/>
<dbReference type="InterPro" id="IPR009764">
    <property type="entry name" value="OCIA_dom"/>
</dbReference>
<keyword evidence="2" id="KW-0472">Membrane</keyword>